<keyword evidence="2" id="KW-1185">Reference proteome</keyword>
<dbReference type="EMBL" id="FNXG01000012">
    <property type="protein sequence ID" value="SEI13103.1"/>
    <property type="molecule type" value="Genomic_DNA"/>
</dbReference>
<dbReference type="AlphaFoldDB" id="A0A1H6NQD2"/>
<evidence type="ECO:0000313" key="2">
    <source>
        <dbReference type="Proteomes" id="UP000199125"/>
    </source>
</evidence>
<proteinExistence type="predicted"/>
<organism evidence="1 2">
    <name type="scientific">Paracoccus alkenifer</name>
    <dbReference type="NCBI Taxonomy" id="65735"/>
    <lineage>
        <taxon>Bacteria</taxon>
        <taxon>Pseudomonadati</taxon>
        <taxon>Pseudomonadota</taxon>
        <taxon>Alphaproteobacteria</taxon>
        <taxon>Rhodobacterales</taxon>
        <taxon>Paracoccaceae</taxon>
        <taxon>Paracoccus</taxon>
    </lineage>
</organism>
<gene>
    <name evidence="1" type="ORF">SAMN04488075_0051</name>
</gene>
<sequence>MTRKAAHDRHGSHAGRGFRYQDAVTVTLALRVWTGTSPSAIIIPEGDDDIELRSTDGNRLVQIKSRREYLGGLPLASTRNYLTKLWERHDKFALPPAGLELILEQGIIGHATMANGGIVPDSKLVSQLPGNARGKALLAKTDIRQMSSPSADSIAIITDRMSCSPIAAALCVAQLLHEVGMLANDNGRLRTDTYRGLAATDTDRIITETLAATDVEAIEVALRNGACEPTDFLTPLDDPEFYLGVDAQAGHVAAGLIIPRLQPREALARGLEAHGTALVAGPSGAGKSAIMWDTAYSLRHTVRWYHLLRVDQNDLPALRQLVRALRATPDSPVGFVVDDIGRRGTEGWDALTLEFAAVPGAVLLGSIREEDLFLLQGRSRAVEVRAEPDNDLACRIFEELKRAGRTEWTSWQEPWERSHNLVLEYVHILTAGQRFRETLAGQVDARQSDPARAAELSILRILALTGATGATANAERLPAILSLPEETVGRSLRRLVDEHLVRVDANGGLAGLHQLRSAELVRLTHRVPPPTIATSFSRAIGAVSPKDIELLTAESMRNFGVGQDAAITALITRIQANHSLEVLTAALRGLGTAWISNVVDAWLSTESMRALAPTQVSLAAMFGVAANTLPALTEALRLAMEAAAELTRMRSSIAGDPRQTLLDALPAPLLAEIVSGASDPSALDQFLSSLNGMPLHPTVRTALATHPIDILTAPIDGVARLLGTLAGLDRDEAIAWVDAVGEQALVDRMPHEIAWATAPTFENTPDGRVIRSDYNEIGIPGEDSTHDRVVRICEVALALSPRSEIAASAARAPNGEVIGFGGLPLAEKRIPRANLPAAALPEWNRRWCDAIAIRAAAPTYSGYLTQAVQLLDRLVPALERLLNLIIRGKSVTDAQLVAINSVYGAASELRTPAITYSVASGKGSETTNASVTKLQNLLFAGGADVVRRFHKLPEDAGSFIAWTADLIRDIDETAAQEPWELVGGVPTNLGKMRELLVRARIIAGDAAGGPVHPGVKFATLIDKARPDNALRLVASLVEKRMTTVRSKLAASIGSTLKDDGIEAEVYVTEDPDGILPWPPSKVLVVVPLTSHTEVERHATAVAAARDAVPDGIRLTVIPKVDGRVLPARGVSGYETLLPLPDEANAWIELLRLPFFHAKISPVLNIAVATASALQSMDRLNLGIPGRPLVELETRERLEDEFASMRILLATMVDNLDPEGSPLVLSLLDRVRSAEANFADAVQEFTVSQVPNEIIEEVSSLQIALDEAEFRFGRIVRDG</sequence>
<protein>
    <submittedName>
        <fullName evidence="1">Uncharacterized protein</fullName>
    </submittedName>
</protein>
<evidence type="ECO:0000313" key="1">
    <source>
        <dbReference type="EMBL" id="SEI13103.1"/>
    </source>
</evidence>
<accession>A0A1H6NQD2</accession>
<dbReference type="Proteomes" id="UP000199125">
    <property type="component" value="Unassembled WGS sequence"/>
</dbReference>
<name>A0A1H6NQD2_9RHOB</name>
<reference evidence="2" key="1">
    <citation type="submission" date="2016-10" db="EMBL/GenBank/DDBJ databases">
        <authorList>
            <person name="Varghese N."/>
            <person name="Submissions S."/>
        </authorList>
    </citation>
    <scope>NUCLEOTIDE SEQUENCE [LARGE SCALE GENOMIC DNA]</scope>
    <source>
        <strain evidence="2">DSM 11593</strain>
    </source>
</reference>